<protein>
    <submittedName>
        <fullName evidence="2">Uncharacterized protein</fullName>
    </submittedName>
</protein>
<feature type="region of interest" description="Disordered" evidence="1">
    <location>
        <begin position="210"/>
        <end position="232"/>
    </location>
</feature>
<name>A0A8K0JN30_9TREE</name>
<comment type="caution">
    <text evidence="2">The sequence shown here is derived from an EMBL/GenBank/DDBJ whole genome shotgun (WGS) entry which is preliminary data.</text>
</comment>
<dbReference type="EMBL" id="JABELV010000038">
    <property type="protein sequence ID" value="KAG7562164.1"/>
    <property type="molecule type" value="Genomic_DNA"/>
</dbReference>
<dbReference type="AlphaFoldDB" id="A0A8K0JN30"/>
<evidence type="ECO:0000313" key="3">
    <source>
        <dbReference type="Proteomes" id="UP000812966"/>
    </source>
</evidence>
<organism evidence="2 3">
    <name type="scientific">Filobasidium floriforme</name>
    <dbReference type="NCBI Taxonomy" id="5210"/>
    <lineage>
        <taxon>Eukaryota</taxon>
        <taxon>Fungi</taxon>
        <taxon>Dikarya</taxon>
        <taxon>Basidiomycota</taxon>
        <taxon>Agaricomycotina</taxon>
        <taxon>Tremellomycetes</taxon>
        <taxon>Filobasidiales</taxon>
        <taxon>Filobasidiaceae</taxon>
        <taxon>Filobasidium</taxon>
    </lineage>
</organism>
<evidence type="ECO:0000256" key="1">
    <source>
        <dbReference type="SAM" id="MobiDB-lite"/>
    </source>
</evidence>
<evidence type="ECO:0000313" key="2">
    <source>
        <dbReference type="EMBL" id="KAG7562164.1"/>
    </source>
</evidence>
<sequence>MSTPATPATSHCSNAFKAEDDSLGIRDLELCEPVKNYSLQAGFNTPEQMKISVTGAMNNLHKFTQGETKLKIAGMVFQTMSKGYVLLEGHDCDKNYANLQRPLLGKFKRFDNFLPDHWQIDFVVKFKKATDKKATEVAEKIGGDAQRCDLKHKGRTLMLQISAARFNLDDTFKSHLFTIENEITRIIPANAPKKLIGQYTKEEILGMKREQSKNSHVADLPESKKLPPSISFSPSLPPRISFAPSELQRYIRPKPSLLLPLSQEVFVPLHGMPSYPGPSSITAPLKLASSPTPDTAVEVNKDIKKLLKASPLKPSKPSKPPINRQIVIQMLDDDIDALEVEKEANC</sequence>
<gene>
    <name evidence="2" type="ORF">FFLO_02446</name>
</gene>
<keyword evidence="3" id="KW-1185">Reference proteome</keyword>
<accession>A0A8K0JN30</accession>
<proteinExistence type="predicted"/>
<reference evidence="2" key="1">
    <citation type="submission" date="2020-04" db="EMBL/GenBank/DDBJ databases">
        <title>Analysis of mating type loci in Filobasidium floriforme.</title>
        <authorList>
            <person name="Nowrousian M."/>
        </authorList>
    </citation>
    <scope>NUCLEOTIDE SEQUENCE</scope>
    <source>
        <strain evidence="2">CBS 6242</strain>
    </source>
</reference>
<dbReference type="Proteomes" id="UP000812966">
    <property type="component" value="Unassembled WGS sequence"/>
</dbReference>